<reference evidence="2" key="1">
    <citation type="submission" date="2020-09" db="EMBL/GenBank/DDBJ databases">
        <title>Bosea spartocytisi sp. nov. a root nodule endophyte of Spartocytisus supranubius in the high mountain ecosystem fo the Teide National Park (Canary Islands, Spain).</title>
        <authorList>
            <person name="Pulido-Suarez L."/>
            <person name="Peix A."/>
            <person name="Igual J.M."/>
            <person name="Socas-Perez N."/>
            <person name="Velazquez E."/>
            <person name="Flores-Felix J.D."/>
            <person name="Leon-Barrios M."/>
        </authorList>
    </citation>
    <scope>NUCLEOTIDE SEQUENCE</scope>
    <source>
        <strain evidence="2">SSUT16</strain>
    </source>
</reference>
<evidence type="ECO:0000256" key="1">
    <source>
        <dbReference type="SAM" id="Phobius"/>
    </source>
</evidence>
<dbReference type="RefSeq" id="WP_191125653.1">
    <property type="nucleotide sequence ID" value="NZ_JACXWY010000021.1"/>
</dbReference>
<keyword evidence="3" id="KW-1185">Reference proteome</keyword>
<dbReference type="Proteomes" id="UP000619295">
    <property type="component" value="Unassembled WGS sequence"/>
</dbReference>
<keyword evidence="1" id="KW-1133">Transmembrane helix</keyword>
<dbReference type="AlphaFoldDB" id="A0A927EFL5"/>
<protein>
    <submittedName>
        <fullName evidence="2">Uncharacterized protein</fullName>
    </submittedName>
</protein>
<dbReference type="EMBL" id="JACXWY010000021">
    <property type="protein sequence ID" value="MBD3848701.1"/>
    <property type="molecule type" value="Genomic_DNA"/>
</dbReference>
<comment type="caution">
    <text evidence="2">The sequence shown here is derived from an EMBL/GenBank/DDBJ whole genome shotgun (WGS) entry which is preliminary data.</text>
</comment>
<evidence type="ECO:0000313" key="2">
    <source>
        <dbReference type="EMBL" id="MBD3848701.1"/>
    </source>
</evidence>
<feature type="transmembrane region" description="Helical" evidence="1">
    <location>
        <begin position="38"/>
        <end position="60"/>
    </location>
</feature>
<organism evidence="2 3">
    <name type="scientific">Bosea spartocytisi</name>
    <dbReference type="NCBI Taxonomy" id="2773451"/>
    <lineage>
        <taxon>Bacteria</taxon>
        <taxon>Pseudomonadati</taxon>
        <taxon>Pseudomonadota</taxon>
        <taxon>Alphaproteobacteria</taxon>
        <taxon>Hyphomicrobiales</taxon>
        <taxon>Boseaceae</taxon>
        <taxon>Bosea</taxon>
    </lineage>
</organism>
<sequence>MTASLPHHLPGHQGAALASMVRMRLQRPARPLPRADGAMLKAAFAILLAGALATAAALYWTHRRDEPSVELQPARVGDVALMIPRNLTGIDDDDRDRSRLVGMARLRLDWPSLGPALSQSRYKLLITLSPPDKVNEPARQLATYARFLTPTVWSNPGGLVVRGFRKGSPFEGDEFYVSVPDGRGFAARCPINVGGLVDEPCRVTFHHRGMDVNIRFPRAIIADWAVMLGGVRRTLDGLIR</sequence>
<keyword evidence="1" id="KW-0472">Membrane</keyword>
<accession>A0A927EFL5</accession>
<keyword evidence="1" id="KW-0812">Transmembrane</keyword>
<name>A0A927EFL5_9HYPH</name>
<proteinExistence type="predicted"/>
<gene>
    <name evidence="2" type="ORF">IED13_23645</name>
</gene>
<evidence type="ECO:0000313" key="3">
    <source>
        <dbReference type="Proteomes" id="UP000619295"/>
    </source>
</evidence>